<keyword evidence="6" id="KW-1185">Reference proteome</keyword>
<comment type="similarity">
    <text evidence="2">Belongs to the D-isomer specific 2-hydroxyacid dehydrogenase family.</text>
</comment>
<dbReference type="PANTHER" id="PTHR10996:SF283">
    <property type="entry name" value="GLYOXYLATE_HYDROXYPYRUVATE REDUCTASE B"/>
    <property type="match status" value="1"/>
</dbReference>
<dbReference type="Gene3D" id="3.40.50.720">
    <property type="entry name" value="NAD(P)-binding Rossmann-like Domain"/>
    <property type="match status" value="2"/>
</dbReference>
<dbReference type="Proteomes" id="UP000438476">
    <property type="component" value="Unassembled WGS sequence"/>
</dbReference>
<gene>
    <name evidence="5" type="ORF">GRI91_15045</name>
</gene>
<reference evidence="5 6" key="1">
    <citation type="submission" date="2019-12" db="EMBL/GenBank/DDBJ databases">
        <title>Genomic-based taxomic classification of the family Erythrobacteraceae.</title>
        <authorList>
            <person name="Xu L."/>
        </authorList>
    </citation>
    <scope>NUCLEOTIDE SEQUENCE [LARGE SCALE GENOMIC DNA]</scope>
    <source>
        <strain evidence="5 6">LMG 29518</strain>
    </source>
</reference>
<dbReference type="GO" id="GO:0051287">
    <property type="term" value="F:NAD binding"/>
    <property type="evidence" value="ECO:0007669"/>
    <property type="project" value="InterPro"/>
</dbReference>
<sequence>MLGMIDEFRDEFSQRGMELFAPTVRQTMSEEELIELLPNYDGWIIGDDPASSRVLEAGAAGNLRALVKWGIGTDNVDFDAAQRLGLPISNTPGVFGKEVADLAMNYVSGLARQSFRIDREIRQDNGWPKPAGISLAGKTASLVGFGDIGRNTAKRLLAADMNVQVYDPSYAPFEGLNVQPLSWPEGLDKADFIIFTAPLNANTRHMFNPDLLPVVKLGVRIVNVGRGPLIDETALIEGLADGTIHSVACDVFENEPLPFDSPLRAYPDNIFGSHNGSNTADAVSRVSHRAIELIDGFLNQ</sequence>
<name>A0A6I4T9J6_9SPHN</name>
<dbReference type="GO" id="GO:0016618">
    <property type="term" value="F:hydroxypyruvate reductase [NAD(P)H] activity"/>
    <property type="evidence" value="ECO:0007669"/>
    <property type="project" value="TreeGrafter"/>
</dbReference>
<dbReference type="SUPFAM" id="SSF52283">
    <property type="entry name" value="Formate/glycerate dehydrogenase catalytic domain-like"/>
    <property type="match status" value="1"/>
</dbReference>
<dbReference type="Pfam" id="PF00389">
    <property type="entry name" value="2-Hacid_dh"/>
    <property type="match status" value="1"/>
</dbReference>
<evidence type="ECO:0000259" key="3">
    <source>
        <dbReference type="Pfam" id="PF00389"/>
    </source>
</evidence>
<organism evidence="5 6">
    <name type="scientific">Altericroceibacterium endophyticum</name>
    <dbReference type="NCBI Taxonomy" id="1808508"/>
    <lineage>
        <taxon>Bacteria</taxon>
        <taxon>Pseudomonadati</taxon>
        <taxon>Pseudomonadota</taxon>
        <taxon>Alphaproteobacteria</taxon>
        <taxon>Sphingomonadales</taxon>
        <taxon>Erythrobacteraceae</taxon>
        <taxon>Altericroceibacterium</taxon>
    </lineage>
</organism>
<dbReference type="InterPro" id="IPR006139">
    <property type="entry name" value="D-isomer_2_OHA_DH_cat_dom"/>
</dbReference>
<dbReference type="EMBL" id="WTYT01000007">
    <property type="protein sequence ID" value="MXO67079.1"/>
    <property type="molecule type" value="Genomic_DNA"/>
</dbReference>
<dbReference type="Pfam" id="PF02826">
    <property type="entry name" value="2-Hacid_dh_C"/>
    <property type="match status" value="1"/>
</dbReference>
<dbReference type="InterPro" id="IPR050223">
    <property type="entry name" value="D-isomer_2-hydroxyacid_DH"/>
</dbReference>
<feature type="domain" description="D-isomer specific 2-hydroxyacid dehydrogenase NAD-binding" evidence="4">
    <location>
        <begin position="107"/>
        <end position="276"/>
    </location>
</feature>
<dbReference type="InterPro" id="IPR036291">
    <property type="entry name" value="NAD(P)-bd_dom_sf"/>
</dbReference>
<accession>A0A6I4T9J6</accession>
<evidence type="ECO:0000256" key="2">
    <source>
        <dbReference type="RuleBase" id="RU003719"/>
    </source>
</evidence>
<dbReference type="SUPFAM" id="SSF51735">
    <property type="entry name" value="NAD(P)-binding Rossmann-fold domains"/>
    <property type="match status" value="1"/>
</dbReference>
<proteinExistence type="inferred from homology"/>
<dbReference type="PROSITE" id="PS00671">
    <property type="entry name" value="D_2_HYDROXYACID_DH_3"/>
    <property type="match status" value="1"/>
</dbReference>
<dbReference type="InterPro" id="IPR006140">
    <property type="entry name" value="D-isomer_DH_NAD-bd"/>
</dbReference>
<dbReference type="GO" id="GO:0005829">
    <property type="term" value="C:cytosol"/>
    <property type="evidence" value="ECO:0007669"/>
    <property type="project" value="TreeGrafter"/>
</dbReference>
<evidence type="ECO:0000313" key="6">
    <source>
        <dbReference type="Proteomes" id="UP000438476"/>
    </source>
</evidence>
<dbReference type="InterPro" id="IPR029753">
    <property type="entry name" value="D-isomer_DH_CS"/>
</dbReference>
<dbReference type="PANTHER" id="PTHR10996">
    <property type="entry name" value="2-HYDROXYACID DEHYDROGENASE-RELATED"/>
    <property type="match status" value="1"/>
</dbReference>
<dbReference type="GO" id="GO:0030267">
    <property type="term" value="F:glyoxylate reductase (NADPH) activity"/>
    <property type="evidence" value="ECO:0007669"/>
    <property type="project" value="TreeGrafter"/>
</dbReference>
<feature type="domain" description="D-isomer specific 2-hydroxyacid dehydrogenase catalytic" evidence="3">
    <location>
        <begin position="21"/>
        <end position="298"/>
    </location>
</feature>
<evidence type="ECO:0000256" key="1">
    <source>
        <dbReference type="ARBA" id="ARBA00023002"/>
    </source>
</evidence>
<dbReference type="AlphaFoldDB" id="A0A6I4T9J6"/>
<evidence type="ECO:0000259" key="4">
    <source>
        <dbReference type="Pfam" id="PF02826"/>
    </source>
</evidence>
<protein>
    <submittedName>
        <fullName evidence="5">Phosphoglycerate dehydrogenase</fullName>
    </submittedName>
</protein>
<comment type="caution">
    <text evidence="5">The sequence shown here is derived from an EMBL/GenBank/DDBJ whole genome shotgun (WGS) entry which is preliminary data.</text>
</comment>
<dbReference type="OrthoDB" id="9793626at2"/>
<evidence type="ECO:0000313" key="5">
    <source>
        <dbReference type="EMBL" id="MXO67079.1"/>
    </source>
</evidence>
<keyword evidence="1 2" id="KW-0560">Oxidoreductase</keyword>